<organism evidence="1 2">
    <name type="scientific">Trichothecium roseum</name>
    <dbReference type="NCBI Taxonomy" id="47278"/>
    <lineage>
        <taxon>Eukaryota</taxon>
        <taxon>Fungi</taxon>
        <taxon>Dikarya</taxon>
        <taxon>Ascomycota</taxon>
        <taxon>Pezizomycotina</taxon>
        <taxon>Sordariomycetes</taxon>
        <taxon>Hypocreomycetidae</taxon>
        <taxon>Hypocreales</taxon>
        <taxon>Hypocreales incertae sedis</taxon>
        <taxon>Trichothecium</taxon>
    </lineage>
</organism>
<accession>A0ACC0UYU0</accession>
<protein>
    <submittedName>
        <fullName evidence="1">Uncharacterized protein</fullName>
    </submittedName>
</protein>
<evidence type="ECO:0000313" key="1">
    <source>
        <dbReference type="EMBL" id="KAI9899309.1"/>
    </source>
</evidence>
<comment type="caution">
    <text evidence="1">The sequence shown here is derived from an EMBL/GenBank/DDBJ whole genome shotgun (WGS) entry which is preliminary data.</text>
</comment>
<sequence length="479" mass="51880">MPSRRPHTNSHHGCVQCKTKRVKCDQGQPACNRCVKKGSGCTYRHLLSSYNPFQHTVPGPSGPVPNPAAHPDAAQDTTRSTRAPTKEPVTKSKLRWQSPVKLEETTPSSLVLASTPPAVRVAQFPTTAMQMQLYSVAPPASRSVSPRNQTKEDEYLMTHFAENLSVPTMSPILESEFAPTLYESIIRWSQSIDYVYSVTLSFSAFHLASIQASGQAESSPYFTPDAPFKSNLLSVAIAHKDTAITLFREELAKGITHDNGGPLLTCSAVLVACALALPVADPGRVTQYDCIDLLGDVAILFNGTTAIFKQGIFGPYPREAPNHTTVDGQLSPGDGVPWAEAEVSLSRVVNVIEALPADTPSSSSPTTPEVAERRAVLQHAASRLQQCFHLVATAKKDFHTACMWLGLVRPVFGAMIKARDRLALALLAHWIVCRSHMDKIWWAKGWPAASMAAVLEEVAGSEEASLLSFCAGRVGMQIS</sequence>
<name>A0ACC0UYU0_9HYPO</name>
<reference evidence="1" key="1">
    <citation type="submission" date="2022-10" db="EMBL/GenBank/DDBJ databases">
        <title>Complete Genome of Trichothecium roseum strain YXFP-22015, a Plant Pathogen Isolated from Citrus.</title>
        <authorList>
            <person name="Wang Y."/>
            <person name="Zhu L."/>
        </authorList>
    </citation>
    <scope>NUCLEOTIDE SEQUENCE</scope>
    <source>
        <strain evidence="1">YXFP-22015</strain>
    </source>
</reference>
<gene>
    <name evidence="1" type="ORF">N3K66_005770</name>
</gene>
<dbReference type="EMBL" id="CM047944">
    <property type="protein sequence ID" value="KAI9899309.1"/>
    <property type="molecule type" value="Genomic_DNA"/>
</dbReference>
<keyword evidence="2" id="KW-1185">Reference proteome</keyword>
<evidence type="ECO:0000313" key="2">
    <source>
        <dbReference type="Proteomes" id="UP001163324"/>
    </source>
</evidence>
<dbReference type="Proteomes" id="UP001163324">
    <property type="component" value="Chromosome 5"/>
</dbReference>
<proteinExistence type="predicted"/>